<dbReference type="PANTHER" id="PTHR30217:SF10">
    <property type="entry name" value="23S RRNA 5-HYDROXYCYTIDINE C2501 SYNTHASE"/>
    <property type="match status" value="1"/>
</dbReference>
<evidence type="ECO:0000313" key="2">
    <source>
        <dbReference type="EMBL" id="VYS92441.1"/>
    </source>
</evidence>
<feature type="domain" description="Peptidase U32 collagenase" evidence="1">
    <location>
        <begin position="382"/>
        <end position="496"/>
    </location>
</feature>
<dbReference type="GO" id="GO:0006508">
    <property type="term" value="P:proteolysis"/>
    <property type="evidence" value="ECO:0007669"/>
    <property type="project" value="UniProtKB-KW"/>
</dbReference>
<dbReference type="InterPro" id="IPR020988">
    <property type="entry name" value="Pept_U32_collagenase"/>
</dbReference>
<keyword evidence="2" id="KW-0378">Hydrolase</keyword>
<accession>A0A6N2SJZ5</accession>
<evidence type="ECO:0000259" key="1">
    <source>
        <dbReference type="Pfam" id="PF12392"/>
    </source>
</evidence>
<dbReference type="InterPro" id="IPR001539">
    <property type="entry name" value="Peptidase_U32"/>
</dbReference>
<dbReference type="PANTHER" id="PTHR30217">
    <property type="entry name" value="PEPTIDASE U32 FAMILY"/>
    <property type="match status" value="1"/>
</dbReference>
<dbReference type="InterPro" id="IPR051454">
    <property type="entry name" value="RNA/ubiquinone_mod_enzymes"/>
</dbReference>
<reference evidence="2" key="1">
    <citation type="submission" date="2019-11" db="EMBL/GenBank/DDBJ databases">
        <authorList>
            <person name="Feng L."/>
        </authorList>
    </citation>
    <scope>NUCLEOTIDE SEQUENCE</scope>
    <source>
        <strain evidence="2">AcaccaeLFYP115</strain>
    </source>
</reference>
<dbReference type="Pfam" id="PF12392">
    <property type="entry name" value="DUF3656"/>
    <property type="match status" value="1"/>
</dbReference>
<gene>
    <name evidence="2" type="primary">yhbU_1</name>
    <name evidence="2" type="ORF">ACLFYP115_00953</name>
</gene>
<name>A0A6N2SJZ5_9FIRM</name>
<dbReference type="EMBL" id="CACRSQ010000003">
    <property type="protein sequence ID" value="VYS92441.1"/>
    <property type="molecule type" value="Genomic_DNA"/>
</dbReference>
<keyword evidence="2" id="KW-0645">Protease</keyword>
<dbReference type="PROSITE" id="PS01276">
    <property type="entry name" value="PEPTIDASE_U32"/>
    <property type="match status" value="1"/>
</dbReference>
<dbReference type="GO" id="GO:0008233">
    <property type="term" value="F:peptidase activity"/>
    <property type="evidence" value="ECO:0007669"/>
    <property type="project" value="UniProtKB-KW"/>
</dbReference>
<dbReference type="Pfam" id="PF01136">
    <property type="entry name" value="Peptidase_U32"/>
    <property type="match status" value="1"/>
</dbReference>
<proteinExistence type="predicted"/>
<dbReference type="EC" id="3.4.-.-" evidence="2"/>
<organism evidence="2">
    <name type="scientific">Anaerostipes caccae</name>
    <dbReference type="NCBI Taxonomy" id="105841"/>
    <lineage>
        <taxon>Bacteria</taxon>
        <taxon>Bacillati</taxon>
        <taxon>Bacillota</taxon>
        <taxon>Clostridia</taxon>
        <taxon>Lachnospirales</taxon>
        <taxon>Lachnospiraceae</taxon>
        <taxon>Anaerostipes</taxon>
    </lineage>
</organism>
<protein>
    <submittedName>
        <fullName evidence="2">Putative protease YhbU</fullName>
        <ecNumber evidence="2">3.4.-.-</ecNumber>
    </submittedName>
</protein>
<sequence>MKSTEVLAPAGSPESLKAAVLNGADAVYLGGSCYGARAYADNFDQKQLLWAIDYAHLFGRKVYLAVNTLMKQEEISGLAGFLEPYYERGLDAVIVQDLGAVSVIRRCFPGMEIHASTQMTVTGIHGARLVKELGGSRVVPARELSLTEIQKIKKDTGLDMECFVHGALCYCYSGQCLMSSLLGGRSGNRGRCAGTCRLPFDLYENGTKLNQRGQNYLLSPKDLCTIRELPELIGHGVDSLKIEGRMKQPEYVGTVTRIYRKYVDLYESGQLYQVDEEDEKELLELFNRGGFTSGYYKKHNGRDMMSLYRPNHQGIFVGKVQSVQGRHIMFQAAEDLGKGDVLEISLERGEKVELTSPDIWKKGDKVCLNGQKLKHLKPGMRIFRTKNQSLKDRAAESLKKKSKENIKGKIIISPGKCAKLLITSGELEVEVPGALAEPARKRPLSKEDIIKQITKTGESDFIFTELEAEIHGDIFLPVAALKQLRRDAFEKLTEEILKKSRRKPAAYLIPDLQVKPEIHGIETPALTVSLEDRSLLPEVLTWDRAEKIYLSLYEAAEEPEILSRCRRAGKQVTVMLPQIVREPELRFLEQSWELLSGPDVDEICVRSLEELIWLREKQCRKNVLADYMVYCYNREAYRTLKQIYGQDIRMTMPAELNFDELRDLSYTDADFLFYGHLPLMVSAQCQRKNSTGCDRKNSWMTLKDRYGKDFYVKNQCKGCFNEIYNGEPLWLGSEIRKVRRLAPGNLRLHFTKETREEASAVYRASCEILEGKPAELPFPNFTKGHFKRGIL</sequence>
<dbReference type="RefSeq" id="WP_006565788.1">
    <property type="nucleotide sequence ID" value="NZ_CACRSQ010000003.1"/>
</dbReference>
<dbReference type="AlphaFoldDB" id="A0A6N2SJZ5"/>